<evidence type="ECO:0000313" key="1">
    <source>
        <dbReference type="EMBL" id="OZC01393.1"/>
    </source>
</evidence>
<sequence>MGMDICLCVERRGANGLWERAEPLVPIQYPYDDFPYPVPGLEREALYEGRNRTLFRLLQGPIWQLSPGGRSLPYSRGLPDDVSAETRAAFDCDNDPPDLFGMSWLLLAELEAFDWSQPLTGSYHRPSGESVTEERPLSHWCKHFLGTTVSAMRELGPPEGVRAVFWFGN</sequence>
<name>A0A259TUH3_9BACT</name>
<dbReference type="Proteomes" id="UP000216446">
    <property type="component" value="Unassembled WGS sequence"/>
</dbReference>
<organism evidence="1 2">
    <name type="scientific">Rubricoccus marinus</name>
    <dbReference type="NCBI Taxonomy" id="716817"/>
    <lineage>
        <taxon>Bacteria</taxon>
        <taxon>Pseudomonadati</taxon>
        <taxon>Rhodothermota</taxon>
        <taxon>Rhodothermia</taxon>
        <taxon>Rhodothermales</taxon>
        <taxon>Rubricoccaceae</taxon>
        <taxon>Rubricoccus</taxon>
    </lineage>
</organism>
<protein>
    <submittedName>
        <fullName evidence="1">Uncharacterized protein</fullName>
    </submittedName>
</protein>
<gene>
    <name evidence="1" type="ORF">BSZ36_17035</name>
</gene>
<proteinExistence type="predicted"/>
<evidence type="ECO:0000313" key="2">
    <source>
        <dbReference type="Proteomes" id="UP000216446"/>
    </source>
</evidence>
<dbReference type="EMBL" id="MQWB01000010">
    <property type="protein sequence ID" value="OZC01393.1"/>
    <property type="molecule type" value="Genomic_DNA"/>
</dbReference>
<keyword evidence="2" id="KW-1185">Reference proteome</keyword>
<dbReference type="InParanoid" id="A0A259TUH3"/>
<dbReference type="AlphaFoldDB" id="A0A259TUH3"/>
<reference evidence="1 2" key="1">
    <citation type="submission" date="2016-11" db="EMBL/GenBank/DDBJ databases">
        <title>Study of marine rhodopsin-containing bacteria.</title>
        <authorList>
            <person name="Yoshizawa S."/>
            <person name="Kumagai Y."/>
            <person name="Kogure K."/>
        </authorList>
    </citation>
    <scope>NUCLEOTIDE SEQUENCE [LARGE SCALE GENOMIC DNA]</scope>
    <source>
        <strain evidence="1 2">SG-29</strain>
    </source>
</reference>
<comment type="caution">
    <text evidence="1">The sequence shown here is derived from an EMBL/GenBank/DDBJ whole genome shotgun (WGS) entry which is preliminary data.</text>
</comment>
<accession>A0A259TUH3</accession>